<protein>
    <submittedName>
        <fullName evidence="2">Uncharacterized protein</fullName>
    </submittedName>
</protein>
<proteinExistence type="predicted"/>
<evidence type="ECO:0000313" key="3">
    <source>
        <dbReference type="Proteomes" id="UP001529510"/>
    </source>
</evidence>
<dbReference type="EMBL" id="JAMKFB020000003">
    <property type="protein sequence ID" value="KAL0198065.1"/>
    <property type="molecule type" value="Genomic_DNA"/>
</dbReference>
<reference evidence="2 3" key="1">
    <citation type="submission" date="2024-05" db="EMBL/GenBank/DDBJ databases">
        <title>Genome sequencing and assembly of Indian major carp, Cirrhinus mrigala (Hamilton, 1822).</title>
        <authorList>
            <person name="Mohindra V."/>
            <person name="Chowdhury L.M."/>
            <person name="Lal K."/>
            <person name="Jena J.K."/>
        </authorList>
    </citation>
    <scope>NUCLEOTIDE SEQUENCE [LARGE SCALE GENOMIC DNA]</scope>
    <source>
        <strain evidence="2">CM1030</strain>
        <tissue evidence="2">Blood</tissue>
    </source>
</reference>
<organism evidence="2 3">
    <name type="scientific">Cirrhinus mrigala</name>
    <name type="common">Mrigala</name>
    <dbReference type="NCBI Taxonomy" id="683832"/>
    <lineage>
        <taxon>Eukaryota</taxon>
        <taxon>Metazoa</taxon>
        <taxon>Chordata</taxon>
        <taxon>Craniata</taxon>
        <taxon>Vertebrata</taxon>
        <taxon>Euteleostomi</taxon>
        <taxon>Actinopterygii</taxon>
        <taxon>Neopterygii</taxon>
        <taxon>Teleostei</taxon>
        <taxon>Ostariophysi</taxon>
        <taxon>Cypriniformes</taxon>
        <taxon>Cyprinidae</taxon>
        <taxon>Labeoninae</taxon>
        <taxon>Labeonini</taxon>
        <taxon>Cirrhinus</taxon>
    </lineage>
</organism>
<accession>A0ABD0RKS8</accession>
<gene>
    <name evidence="2" type="ORF">M9458_006605</name>
</gene>
<keyword evidence="3" id="KW-1185">Reference proteome</keyword>
<dbReference type="AlphaFoldDB" id="A0ABD0RKS8"/>
<feature type="non-terminal residue" evidence="2">
    <location>
        <position position="1"/>
    </location>
</feature>
<evidence type="ECO:0000256" key="1">
    <source>
        <dbReference type="SAM" id="MobiDB-lite"/>
    </source>
</evidence>
<sequence length="55" mass="5707">PCSLGSSPLRRSRPTVCDVASSSPTTSPSAGFWPPAWWSSTPAGNPPALLHWTSG</sequence>
<feature type="region of interest" description="Disordered" evidence="1">
    <location>
        <begin position="1"/>
        <end position="30"/>
    </location>
</feature>
<name>A0ABD0RKS8_CIRMR</name>
<feature type="compositionally biased region" description="Low complexity" evidence="1">
    <location>
        <begin position="20"/>
        <end position="30"/>
    </location>
</feature>
<comment type="caution">
    <text evidence="2">The sequence shown here is derived from an EMBL/GenBank/DDBJ whole genome shotgun (WGS) entry which is preliminary data.</text>
</comment>
<evidence type="ECO:0000313" key="2">
    <source>
        <dbReference type="EMBL" id="KAL0198065.1"/>
    </source>
</evidence>
<dbReference type="Proteomes" id="UP001529510">
    <property type="component" value="Unassembled WGS sequence"/>
</dbReference>
<feature type="non-terminal residue" evidence="2">
    <location>
        <position position="55"/>
    </location>
</feature>